<evidence type="ECO:0000313" key="2">
    <source>
        <dbReference type="EMBL" id="QJH94828.1"/>
    </source>
</evidence>
<evidence type="ECO:0008006" key="3">
    <source>
        <dbReference type="Google" id="ProtNLM"/>
    </source>
</evidence>
<dbReference type="EMBL" id="MT144607">
    <property type="protein sequence ID" value="QJH94828.1"/>
    <property type="molecule type" value="Genomic_DNA"/>
</dbReference>
<dbReference type="Gene3D" id="3.20.20.80">
    <property type="entry name" value="Glycosidases"/>
    <property type="match status" value="1"/>
</dbReference>
<dbReference type="InterPro" id="IPR017853">
    <property type="entry name" value="GH"/>
</dbReference>
<protein>
    <recommendedName>
        <fullName evidence="3">Glycoside hydrolase</fullName>
    </recommendedName>
</protein>
<proteinExistence type="predicted"/>
<gene>
    <name evidence="1" type="ORF">TM448A00243_0006</name>
    <name evidence="2" type="ORF">TM448B00304_0007</name>
</gene>
<organism evidence="1">
    <name type="scientific">viral metagenome</name>
    <dbReference type="NCBI Taxonomy" id="1070528"/>
    <lineage>
        <taxon>unclassified sequences</taxon>
        <taxon>metagenomes</taxon>
        <taxon>organismal metagenomes</taxon>
    </lineage>
</organism>
<dbReference type="SUPFAM" id="SSF51445">
    <property type="entry name" value="(Trans)glycosidases"/>
    <property type="match status" value="1"/>
</dbReference>
<reference evidence="1" key="1">
    <citation type="submission" date="2020-03" db="EMBL/GenBank/DDBJ databases">
        <title>The deep terrestrial virosphere.</title>
        <authorList>
            <person name="Holmfeldt K."/>
            <person name="Nilsson E."/>
            <person name="Simone D."/>
            <person name="Lopez-Fernandez M."/>
            <person name="Wu X."/>
            <person name="de Brujin I."/>
            <person name="Lundin D."/>
            <person name="Andersson A."/>
            <person name="Bertilsson S."/>
            <person name="Dopson M."/>
        </authorList>
    </citation>
    <scope>NUCLEOTIDE SEQUENCE</scope>
    <source>
        <strain evidence="1">TM448A00243</strain>
        <strain evidence="2">TM448B00304</strain>
    </source>
</reference>
<name>A0A6H1ZDJ8_9ZZZZ</name>
<dbReference type="AlphaFoldDB" id="A0A6H1ZDJ8"/>
<sequence>MKDSKFGLHFQRIPSWAEALVATMELEWVKIVDPPDVNPFPGKNIIGRIYHDEGQDNRLILQGARGTEEYFRQCVPTYGGRPYVTVWEGPNEPPVGTQEQRSKLSEFTLRWIELMHGEGLKAAALSLSVGWPQIGTAHEFADVAREADYLSMHEYSAPRMQDGESWYCLRYRRTVQELSDVGMAPPKIFITEAGIDGGCEGRGGKGWKSYTDRLGYFEQLLWYNDELRKDAYVVAFTPFTSGPYSDWEDFNFDEGLVKLLAGHLKLVPDLPVTPAPPPVDERAIRQACWDRQNVPYNPAAALQKAAKDNYLGAPLGPEFDKDGYRIQAYAEGIVYCRIGHWHDVRYMGWHKNGLV</sequence>
<accession>A0A6H1ZDJ8</accession>
<evidence type="ECO:0000313" key="1">
    <source>
        <dbReference type="EMBL" id="QJA45457.1"/>
    </source>
</evidence>
<dbReference type="EMBL" id="MT143991">
    <property type="protein sequence ID" value="QJA45457.1"/>
    <property type="molecule type" value="Genomic_DNA"/>
</dbReference>